<dbReference type="EMBL" id="LGRX02000048">
    <property type="protein sequence ID" value="KAK3289703.1"/>
    <property type="molecule type" value="Genomic_DNA"/>
</dbReference>
<proteinExistence type="predicted"/>
<dbReference type="Proteomes" id="UP001190700">
    <property type="component" value="Unassembled WGS sequence"/>
</dbReference>
<protein>
    <submittedName>
        <fullName evidence="1">Uncharacterized protein</fullName>
    </submittedName>
</protein>
<reference evidence="1 2" key="1">
    <citation type="journal article" date="2015" name="Genome Biol. Evol.">
        <title>Comparative Genomics of a Bacterivorous Green Alga Reveals Evolutionary Causalities and Consequences of Phago-Mixotrophic Mode of Nutrition.</title>
        <authorList>
            <person name="Burns J.A."/>
            <person name="Paasch A."/>
            <person name="Narechania A."/>
            <person name="Kim E."/>
        </authorList>
    </citation>
    <scope>NUCLEOTIDE SEQUENCE [LARGE SCALE GENOMIC DNA]</scope>
    <source>
        <strain evidence="1 2">PLY_AMNH</strain>
    </source>
</reference>
<dbReference type="AlphaFoldDB" id="A0AAE0H4C9"/>
<accession>A0AAE0H4C9</accession>
<name>A0AAE0H4C9_9CHLO</name>
<gene>
    <name evidence="1" type="ORF">CYMTET_2832</name>
</gene>
<evidence type="ECO:0000313" key="1">
    <source>
        <dbReference type="EMBL" id="KAK3289703.1"/>
    </source>
</evidence>
<keyword evidence="2" id="KW-1185">Reference proteome</keyword>
<sequence>MATGPVGGYVGGVPDVGVARPHGTAAGPVASGEPLSRSGVDAFKPYFGENPKPHLLSPYDTYGRENFALPEAYLGYSPHMTNVMITLITKEMMWPTIVLPYRETKDTSSIVWNEIHFNRHLLGPVPEEGVSRLVSQETNERRDHYTRYGLAMILEHGFMNTEKGKMCYVNNLQQIRNAVLETVYIGVLESLLRCKKYDDMWNERYGGARSSAAARKALMMELEDFATIQKTEHGWDLLDSRCKRYLRAKNVSPDTWIVPEGMKPYVTQVRRESYTFMLAGPDGPNKFQSGLNGSSGDALDRQNDCAIYEAKSFELPGMTEPVDVTRRNRAIGEFFLMQEDMESVHKTSKYLSSQRNIVIYDEDVDNFVEIRLLDAFEADPLMSSATLYGDMPRLKRIPDASSSGSWC</sequence>
<organism evidence="1 2">
    <name type="scientific">Cymbomonas tetramitiformis</name>
    <dbReference type="NCBI Taxonomy" id="36881"/>
    <lineage>
        <taxon>Eukaryota</taxon>
        <taxon>Viridiplantae</taxon>
        <taxon>Chlorophyta</taxon>
        <taxon>Pyramimonadophyceae</taxon>
        <taxon>Pyramimonadales</taxon>
        <taxon>Pyramimonadaceae</taxon>
        <taxon>Cymbomonas</taxon>
    </lineage>
</organism>
<evidence type="ECO:0000313" key="2">
    <source>
        <dbReference type="Proteomes" id="UP001190700"/>
    </source>
</evidence>
<comment type="caution">
    <text evidence="1">The sequence shown here is derived from an EMBL/GenBank/DDBJ whole genome shotgun (WGS) entry which is preliminary data.</text>
</comment>